<sequence>MVAGLVSRSRRPKPQMASIPWSGFKPLILPARGTMMLSSFDSSTRFIPGNYTDNSCCHESHAHIFQVSNRSLPVLKSSGATEIAYSKFLSVTDFSAALFAISDSIGESLPPGPSAKTAIRGWRICKVTQGFAPVRPRVPSRQLQVATAADGRATRLTLHALRRQSKCDRKPSPFTLFREFIDYSTIRLPS</sequence>
<reference evidence="1 3" key="1">
    <citation type="submission" date="2020-01" db="EMBL/GenBank/DDBJ databases">
        <authorList>
            <consortium name="DOE Joint Genome Institute"/>
            <person name="Haridas S."/>
            <person name="Albert R."/>
            <person name="Binder M."/>
            <person name="Bloem J."/>
            <person name="Labutti K."/>
            <person name="Salamov A."/>
            <person name="Andreopoulos B."/>
            <person name="Baker S.E."/>
            <person name="Barry K."/>
            <person name="Bills G."/>
            <person name="Bluhm B.H."/>
            <person name="Cannon C."/>
            <person name="Castanera R."/>
            <person name="Culley D.E."/>
            <person name="Daum C."/>
            <person name="Ezra D."/>
            <person name="Gonzalez J.B."/>
            <person name="Henrissat B."/>
            <person name="Kuo A."/>
            <person name="Liang C."/>
            <person name="Lipzen A."/>
            <person name="Lutzoni F."/>
            <person name="Magnuson J."/>
            <person name="Mondo S."/>
            <person name="Nolan M."/>
            <person name="Ohm R."/>
            <person name="Pangilinan J."/>
            <person name="Park H.-J."/>
            <person name="Ramirez L."/>
            <person name="Alfaro M."/>
            <person name="Sun H."/>
            <person name="Tritt A."/>
            <person name="Yoshinaga Y."/>
            <person name="Zwiers L.-H."/>
            <person name="Turgeon B.G."/>
            <person name="Goodwin S.B."/>
            <person name="Spatafora J.W."/>
            <person name="Crous P.W."/>
            <person name="Grigoriev I.V."/>
        </authorList>
    </citation>
    <scope>NUCLEOTIDE SEQUENCE</scope>
    <source>
        <strain evidence="1 3">CBS 781.70</strain>
    </source>
</reference>
<dbReference type="RefSeq" id="XP_033538620.1">
    <property type="nucleotide sequence ID" value="XM_033683068.1"/>
</dbReference>
<dbReference type="EMBL" id="ML975149">
    <property type="protein sequence ID" value="KAF1816989.1"/>
    <property type="molecule type" value="Genomic_DNA"/>
</dbReference>
<evidence type="ECO:0000313" key="2">
    <source>
        <dbReference type="Proteomes" id="UP000504638"/>
    </source>
</evidence>
<name>A0A6G1GGI9_9PEZI</name>
<evidence type="ECO:0000313" key="1">
    <source>
        <dbReference type="EMBL" id="KAF1816989.1"/>
    </source>
</evidence>
<organism evidence="1">
    <name type="scientific">Eremomyces bilateralis CBS 781.70</name>
    <dbReference type="NCBI Taxonomy" id="1392243"/>
    <lineage>
        <taxon>Eukaryota</taxon>
        <taxon>Fungi</taxon>
        <taxon>Dikarya</taxon>
        <taxon>Ascomycota</taxon>
        <taxon>Pezizomycotina</taxon>
        <taxon>Dothideomycetes</taxon>
        <taxon>Dothideomycetes incertae sedis</taxon>
        <taxon>Eremomycetales</taxon>
        <taxon>Eremomycetaceae</taxon>
        <taxon>Eremomyces</taxon>
    </lineage>
</organism>
<gene>
    <name evidence="1 3" type="ORF">P152DRAFT_5603</name>
</gene>
<dbReference type="AlphaFoldDB" id="A0A6G1GGI9"/>
<protein>
    <submittedName>
        <fullName evidence="1 3">Uncharacterized protein</fullName>
    </submittedName>
</protein>
<keyword evidence="2" id="KW-1185">Reference proteome</keyword>
<dbReference type="GeneID" id="54423638"/>
<reference evidence="3" key="3">
    <citation type="submission" date="2025-04" db="UniProtKB">
        <authorList>
            <consortium name="RefSeq"/>
        </authorList>
    </citation>
    <scope>IDENTIFICATION</scope>
    <source>
        <strain evidence="3">CBS 781.70</strain>
    </source>
</reference>
<evidence type="ECO:0000313" key="3">
    <source>
        <dbReference type="RefSeq" id="XP_033538620.1"/>
    </source>
</evidence>
<dbReference type="Proteomes" id="UP000504638">
    <property type="component" value="Unplaced"/>
</dbReference>
<reference evidence="3" key="2">
    <citation type="submission" date="2020-04" db="EMBL/GenBank/DDBJ databases">
        <authorList>
            <consortium name="NCBI Genome Project"/>
        </authorList>
    </citation>
    <scope>NUCLEOTIDE SEQUENCE</scope>
    <source>
        <strain evidence="3">CBS 781.70</strain>
    </source>
</reference>
<proteinExistence type="predicted"/>
<accession>A0A6G1GGI9</accession>